<gene>
    <name evidence="1" type="ORF">M378DRAFT_168142</name>
</gene>
<sequence>MMILAWEWYMYRIVLGGVTALWVYQSHQVTWPFPGKIQGEEKHHLFKNGINDMFAPSAESM</sequence>
<dbReference type="Proteomes" id="UP000054549">
    <property type="component" value="Unassembled WGS sequence"/>
</dbReference>
<keyword evidence="2" id="KW-1185">Reference proteome</keyword>
<reference evidence="1 2" key="1">
    <citation type="submission" date="2014-04" db="EMBL/GenBank/DDBJ databases">
        <title>Evolutionary Origins and Diversification of the Mycorrhizal Mutualists.</title>
        <authorList>
            <consortium name="DOE Joint Genome Institute"/>
            <consortium name="Mycorrhizal Genomics Consortium"/>
            <person name="Kohler A."/>
            <person name="Kuo A."/>
            <person name="Nagy L.G."/>
            <person name="Floudas D."/>
            <person name="Copeland A."/>
            <person name="Barry K.W."/>
            <person name="Cichocki N."/>
            <person name="Veneault-Fourrey C."/>
            <person name="LaButti K."/>
            <person name="Lindquist E.A."/>
            <person name="Lipzen A."/>
            <person name="Lundell T."/>
            <person name="Morin E."/>
            <person name="Murat C."/>
            <person name="Riley R."/>
            <person name="Ohm R."/>
            <person name="Sun H."/>
            <person name="Tunlid A."/>
            <person name="Henrissat B."/>
            <person name="Grigoriev I.V."/>
            <person name="Hibbett D.S."/>
            <person name="Martin F."/>
        </authorList>
    </citation>
    <scope>NUCLEOTIDE SEQUENCE [LARGE SCALE GENOMIC DNA]</scope>
    <source>
        <strain evidence="1 2">Koide BX008</strain>
    </source>
</reference>
<protein>
    <submittedName>
        <fullName evidence="1">Uncharacterized protein</fullName>
    </submittedName>
</protein>
<accession>A0A0C2WG31</accession>
<dbReference type="InParanoid" id="A0A0C2WG31"/>
<evidence type="ECO:0000313" key="2">
    <source>
        <dbReference type="Proteomes" id="UP000054549"/>
    </source>
</evidence>
<name>A0A0C2WG31_AMAMK</name>
<proteinExistence type="predicted"/>
<evidence type="ECO:0000313" key="1">
    <source>
        <dbReference type="EMBL" id="KIL60407.1"/>
    </source>
</evidence>
<organism evidence="1 2">
    <name type="scientific">Amanita muscaria (strain Koide BX008)</name>
    <dbReference type="NCBI Taxonomy" id="946122"/>
    <lineage>
        <taxon>Eukaryota</taxon>
        <taxon>Fungi</taxon>
        <taxon>Dikarya</taxon>
        <taxon>Basidiomycota</taxon>
        <taxon>Agaricomycotina</taxon>
        <taxon>Agaricomycetes</taxon>
        <taxon>Agaricomycetidae</taxon>
        <taxon>Agaricales</taxon>
        <taxon>Pluteineae</taxon>
        <taxon>Amanitaceae</taxon>
        <taxon>Amanita</taxon>
    </lineage>
</organism>
<dbReference type="HOGENOM" id="CLU_2922161_0_0_1"/>
<dbReference type="AlphaFoldDB" id="A0A0C2WG31"/>
<dbReference type="EMBL" id="KN818299">
    <property type="protein sequence ID" value="KIL60407.1"/>
    <property type="molecule type" value="Genomic_DNA"/>
</dbReference>